<feature type="binding site" evidence="7 8">
    <location>
        <position position="100"/>
    </location>
    <ligand>
        <name>S-adenosyl-L-methionine</name>
        <dbReference type="ChEBI" id="CHEBI:59789"/>
    </ligand>
</feature>
<feature type="compositionally biased region" description="Basic and acidic residues" evidence="9">
    <location>
        <begin position="1"/>
        <end position="10"/>
    </location>
</feature>
<dbReference type="NCBIfam" id="NF011486">
    <property type="entry name" value="PRK14896.1-1"/>
    <property type="match status" value="1"/>
</dbReference>
<name>A0A7D5T7K7_9EURY</name>
<dbReference type="GO" id="GO:0000179">
    <property type="term" value="F:rRNA (adenine-N6,N6-)-dimethyltransferase activity"/>
    <property type="evidence" value="ECO:0007669"/>
    <property type="project" value="UniProtKB-UniRule"/>
</dbReference>
<dbReference type="EMBL" id="CP058909">
    <property type="protein sequence ID" value="QLH84208.1"/>
    <property type="molecule type" value="Genomic_DNA"/>
</dbReference>
<dbReference type="CDD" id="cd02440">
    <property type="entry name" value="AdoMet_MTases"/>
    <property type="match status" value="1"/>
</dbReference>
<feature type="region of interest" description="Disordered" evidence="9">
    <location>
        <begin position="1"/>
        <end position="48"/>
    </location>
</feature>
<dbReference type="PANTHER" id="PTHR11727:SF7">
    <property type="entry name" value="DIMETHYLADENOSINE TRANSFERASE-RELATED"/>
    <property type="match status" value="1"/>
</dbReference>
<dbReference type="PROSITE" id="PS51689">
    <property type="entry name" value="SAM_RNA_A_N6_MT"/>
    <property type="match status" value="1"/>
</dbReference>
<protein>
    <recommendedName>
        <fullName evidence="7">Probable ribosomal RNA small subunit methyltransferase A</fullName>
        <ecNumber evidence="7">2.1.1.-</ecNumber>
    </recommendedName>
    <alternativeName>
        <fullName evidence="7">16S rRNA dimethyladenosine transferase</fullName>
    </alternativeName>
    <alternativeName>
        <fullName evidence="7">16S rRNA dimethylase</fullName>
    </alternativeName>
    <alternativeName>
        <fullName evidence="7">S-adenosylmethionine-6-N',N'-adenosyl(rRNA) dimethyltransferase</fullName>
    </alternativeName>
</protein>
<keyword evidence="5 7" id="KW-0949">S-adenosyl-L-methionine</keyword>
<evidence type="ECO:0000256" key="4">
    <source>
        <dbReference type="ARBA" id="ARBA00022679"/>
    </source>
</evidence>
<evidence type="ECO:0000313" key="11">
    <source>
        <dbReference type="EMBL" id="QLH84208.1"/>
    </source>
</evidence>
<keyword evidence="4 7" id="KW-0808">Transferase</keyword>
<feature type="compositionally biased region" description="Basic and acidic residues" evidence="9">
    <location>
        <begin position="23"/>
        <end position="36"/>
    </location>
</feature>
<dbReference type="SMART" id="SM00650">
    <property type="entry name" value="rADc"/>
    <property type="match status" value="1"/>
</dbReference>
<evidence type="ECO:0000256" key="7">
    <source>
        <dbReference type="HAMAP-Rule" id="MF_00607"/>
    </source>
</evidence>
<dbReference type="InterPro" id="IPR001737">
    <property type="entry name" value="KsgA/Erm"/>
</dbReference>
<dbReference type="InterPro" id="IPR020596">
    <property type="entry name" value="rRNA_Ade_Mease_Trfase_CS"/>
</dbReference>
<evidence type="ECO:0000256" key="9">
    <source>
        <dbReference type="SAM" id="MobiDB-lite"/>
    </source>
</evidence>
<evidence type="ECO:0000256" key="5">
    <source>
        <dbReference type="ARBA" id="ARBA00022691"/>
    </source>
</evidence>
<keyword evidence="2 7" id="KW-0698">rRNA processing</keyword>
<evidence type="ECO:0000259" key="10">
    <source>
        <dbReference type="SMART" id="SM00650"/>
    </source>
</evidence>
<comment type="subcellular location">
    <subcellularLocation>
        <location evidence="7">Cytoplasm</location>
    </subcellularLocation>
</comment>
<feature type="domain" description="Ribosomal RNA adenine methylase transferase N-terminal" evidence="10">
    <location>
        <begin position="57"/>
        <end position="225"/>
    </location>
</feature>
<dbReference type="AlphaFoldDB" id="A0A7D5T7K7"/>
<evidence type="ECO:0000256" key="3">
    <source>
        <dbReference type="ARBA" id="ARBA00022603"/>
    </source>
</evidence>
<dbReference type="EC" id="2.1.1.-" evidence="7"/>
<dbReference type="InterPro" id="IPR011530">
    <property type="entry name" value="rRNA_adenine_dimethylase"/>
</dbReference>
<dbReference type="GO" id="GO:0005737">
    <property type="term" value="C:cytoplasm"/>
    <property type="evidence" value="ECO:0007669"/>
    <property type="project" value="UniProtKB-SubCell"/>
</dbReference>
<reference evidence="11 12" key="1">
    <citation type="submission" date="2020-07" db="EMBL/GenBank/DDBJ databases">
        <title>Halosimplex litoreum sp. nov. and Halosimplex rubrum sp. nov., isolated from different salt environments.</title>
        <authorList>
            <person name="Cui H."/>
        </authorList>
    </citation>
    <scope>NUCLEOTIDE SEQUENCE [LARGE SCALE GENOMIC DNA]</scope>
    <source>
        <strain evidence="11 12">R2</strain>
    </source>
</reference>
<dbReference type="GO" id="GO:0003723">
    <property type="term" value="F:RNA binding"/>
    <property type="evidence" value="ECO:0007669"/>
    <property type="project" value="UniProtKB-UniRule"/>
</dbReference>
<evidence type="ECO:0000313" key="12">
    <source>
        <dbReference type="Proteomes" id="UP000509346"/>
    </source>
</evidence>
<dbReference type="PANTHER" id="PTHR11727">
    <property type="entry name" value="DIMETHYLADENOSINE TRANSFERASE"/>
    <property type="match status" value="1"/>
</dbReference>
<comment type="similarity">
    <text evidence="7">Belongs to the class I-like SAM-binding methyltransferase superfamily. rRNA adenine N(6)-methyltransferase family. RsmA subfamily.</text>
</comment>
<organism evidence="11 12">
    <name type="scientific">Halosimplex pelagicum</name>
    <dbReference type="NCBI Taxonomy" id="869886"/>
    <lineage>
        <taxon>Archaea</taxon>
        <taxon>Methanobacteriati</taxon>
        <taxon>Methanobacteriota</taxon>
        <taxon>Stenosarchaea group</taxon>
        <taxon>Halobacteria</taxon>
        <taxon>Halobacteriales</taxon>
        <taxon>Haloarculaceae</taxon>
        <taxon>Halosimplex</taxon>
    </lineage>
</organism>
<keyword evidence="3 7" id="KW-0489">Methyltransferase</keyword>
<dbReference type="Proteomes" id="UP000509346">
    <property type="component" value="Chromosome"/>
</dbReference>
<dbReference type="KEGG" id="hpel:HZS54_22345"/>
<feature type="binding site" evidence="7 8">
    <location>
        <position position="79"/>
    </location>
    <ligand>
        <name>S-adenosyl-L-methionine</name>
        <dbReference type="ChEBI" id="CHEBI:59789"/>
    </ligand>
</feature>
<dbReference type="Gene3D" id="1.10.8.100">
    <property type="entry name" value="Ribosomal RNA adenine dimethylase-like, domain 2"/>
    <property type="match status" value="1"/>
</dbReference>
<keyword evidence="6 7" id="KW-0694">RNA-binding</keyword>
<dbReference type="RefSeq" id="WP_179919301.1">
    <property type="nucleotide sequence ID" value="NZ_CP058909.1"/>
</dbReference>
<gene>
    <name evidence="7" type="primary">rsmA</name>
    <name evidence="7" type="synonym">ksgA</name>
    <name evidence="11" type="ORF">HZS54_22345</name>
</gene>
<dbReference type="Pfam" id="PF00398">
    <property type="entry name" value="RrnaAD"/>
    <property type="match status" value="1"/>
</dbReference>
<dbReference type="InterPro" id="IPR020598">
    <property type="entry name" value="rRNA_Ade_methylase_Trfase_N"/>
</dbReference>
<dbReference type="SUPFAM" id="SSF53335">
    <property type="entry name" value="S-adenosyl-L-methionine-dependent methyltransferases"/>
    <property type="match status" value="1"/>
</dbReference>
<feature type="binding site" evidence="7 8">
    <location>
        <position position="52"/>
    </location>
    <ligand>
        <name>S-adenosyl-L-methionine</name>
        <dbReference type="ChEBI" id="CHEBI:59789"/>
    </ligand>
</feature>
<dbReference type="PROSITE" id="PS01131">
    <property type="entry name" value="RRNA_A_DIMETH"/>
    <property type="match status" value="1"/>
</dbReference>
<sequence>MNGERTRGDGEASDGDSGPARGGDPEPGTRDPDALLRRAGVRGDPNRDQHFLVDDRVLDRLPGYAEEADVDLSHVLEIGAGTGALTDRLLAAADRVTAIERDPDLARFLREEFAAEIESGDLTVVEGDALEVELPEFTASISNLPYGPSSELAFRLLPEGRPLVLMFQREFAERMAAEPGTDDYGRLSVTAGHYADAEVVEPVPKEAFSPPPAVQSAVVRTTPRDPDYEVDDEEFFMDFLKAVFTQRRKTIRNAVRNTAHISGLGDPDAVVDAADEDLMSARAGNVTPAEFADLATLAYEVGEPGER</sequence>
<evidence type="ECO:0000256" key="8">
    <source>
        <dbReference type="PROSITE-ProRule" id="PRU01026"/>
    </source>
</evidence>
<dbReference type="InterPro" id="IPR023165">
    <property type="entry name" value="rRNA_Ade_diMease-like_C"/>
</dbReference>
<keyword evidence="1 7" id="KW-0963">Cytoplasm</keyword>
<proteinExistence type="inferred from homology"/>
<feature type="binding site" evidence="7 8">
    <location>
        <position position="128"/>
    </location>
    <ligand>
        <name>S-adenosyl-L-methionine</name>
        <dbReference type="ChEBI" id="CHEBI:59789"/>
    </ligand>
</feature>
<feature type="binding site" evidence="7 8">
    <location>
        <position position="50"/>
    </location>
    <ligand>
        <name>S-adenosyl-L-methionine</name>
        <dbReference type="ChEBI" id="CHEBI:59789"/>
    </ligand>
</feature>
<evidence type="ECO:0000256" key="1">
    <source>
        <dbReference type="ARBA" id="ARBA00022490"/>
    </source>
</evidence>
<dbReference type="Gene3D" id="3.40.50.150">
    <property type="entry name" value="Vaccinia Virus protein VP39"/>
    <property type="match status" value="1"/>
</dbReference>
<evidence type="ECO:0000256" key="6">
    <source>
        <dbReference type="ARBA" id="ARBA00022884"/>
    </source>
</evidence>
<dbReference type="HAMAP" id="MF_00607">
    <property type="entry name" value="16SrRNA_methyltr_A"/>
    <property type="match status" value="1"/>
</dbReference>
<dbReference type="GeneID" id="56085392"/>
<accession>A0A7D5T7K7</accession>
<dbReference type="OrthoDB" id="9883at2157"/>
<dbReference type="NCBIfam" id="TIGR00755">
    <property type="entry name" value="ksgA"/>
    <property type="match status" value="1"/>
</dbReference>
<keyword evidence="12" id="KW-1185">Reference proteome</keyword>
<comment type="function">
    <text evidence="7">Specifically dimethylates two adjacent adenosines in the loop of a conserved hairpin near the 3'-end of 16S rRNA in the 30S particle. May play a critical role in biogenesis of 30S subunits.</text>
</comment>
<feature type="binding site" evidence="7 8">
    <location>
        <position position="143"/>
    </location>
    <ligand>
        <name>S-adenosyl-L-methionine</name>
        <dbReference type="ChEBI" id="CHEBI:59789"/>
    </ligand>
</feature>
<evidence type="ECO:0000256" key="2">
    <source>
        <dbReference type="ARBA" id="ARBA00022552"/>
    </source>
</evidence>
<dbReference type="InterPro" id="IPR029063">
    <property type="entry name" value="SAM-dependent_MTases_sf"/>
</dbReference>